<keyword evidence="1" id="KW-0732">Signal</keyword>
<dbReference type="Proteomes" id="UP000315167">
    <property type="component" value="Unassembled WGS sequence"/>
</dbReference>
<gene>
    <name evidence="2" type="ORF">IP90_01146</name>
</gene>
<name>A0A562LC23_9GAMM</name>
<evidence type="ECO:0000256" key="1">
    <source>
        <dbReference type="SAM" id="SignalP"/>
    </source>
</evidence>
<proteinExistence type="predicted"/>
<accession>A0A562LC23</accession>
<evidence type="ECO:0000313" key="3">
    <source>
        <dbReference type="Proteomes" id="UP000315167"/>
    </source>
</evidence>
<organism evidence="2 3">
    <name type="scientific">Luteimonas cucumeris</name>
    <dbReference type="NCBI Taxonomy" id="985012"/>
    <lineage>
        <taxon>Bacteria</taxon>
        <taxon>Pseudomonadati</taxon>
        <taxon>Pseudomonadota</taxon>
        <taxon>Gammaproteobacteria</taxon>
        <taxon>Lysobacterales</taxon>
        <taxon>Lysobacteraceae</taxon>
        <taxon>Luteimonas</taxon>
    </lineage>
</organism>
<reference evidence="2 3" key="1">
    <citation type="journal article" date="2015" name="Stand. Genomic Sci.">
        <title>Genomic Encyclopedia of Bacterial and Archaeal Type Strains, Phase III: the genomes of soil and plant-associated and newly described type strains.</title>
        <authorList>
            <person name="Whitman W.B."/>
            <person name="Woyke T."/>
            <person name="Klenk H.P."/>
            <person name="Zhou Y."/>
            <person name="Lilburn T.G."/>
            <person name="Beck B.J."/>
            <person name="De Vos P."/>
            <person name="Vandamme P."/>
            <person name="Eisen J.A."/>
            <person name="Garrity G."/>
            <person name="Hugenholtz P."/>
            <person name="Kyrpides N.C."/>
        </authorList>
    </citation>
    <scope>NUCLEOTIDE SEQUENCE [LARGE SCALE GENOMIC DNA]</scope>
    <source>
        <strain evidence="2 3">CGMCC 1.10821</strain>
    </source>
</reference>
<dbReference type="AlphaFoldDB" id="A0A562LC23"/>
<dbReference type="Gene3D" id="3.40.190.10">
    <property type="entry name" value="Periplasmic binding protein-like II"/>
    <property type="match status" value="2"/>
</dbReference>
<dbReference type="EMBL" id="VLKN01000002">
    <property type="protein sequence ID" value="TWI05004.1"/>
    <property type="molecule type" value="Genomic_DNA"/>
</dbReference>
<dbReference type="PANTHER" id="PTHR35841">
    <property type="entry name" value="PHOSPHONATES-BINDING PERIPLASMIC PROTEIN"/>
    <property type="match status" value="1"/>
</dbReference>
<dbReference type="PANTHER" id="PTHR35841:SF1">
    <property type="entry name" value="PHOSPHONATES-BINDING PERIPLASMIC PROTEIN"/>
    <property type="match status" value="1"/>
</dbReference>
<feature type="chain" id="PRO_5021802189" evidence="1">
    <location>
        <begin position="27"/>
        <end position="308"/>
    </location>
</feature>
<comment type="caution">
    <text evidence="2">The sequence shown here is derived from an EMBL/GenBank/DDBJ whole genome shotgun (WGS) entry which is preliminary data.</text>
</comment>
<dbReference type="SUPFAM" id="SSF53850">
    <property type="entry name" value="Periplasmic binding protein-like II"/>
    <property type="match status" value="1"/>
</dbReference>
<sequence length="308" mass="34391">MAALTARLAAGLLAVAMLLPWSAARAVDDPHVLVLGRISDDPKAHYEQLKPLLDYVVPRMAGVGIREGRILMARDARQMASYLRRGRVDWVTETSGTGVALAERANARLLLMTERDGVSHYRTLFFARRDSGLTSLDQLRGRSVAFQNTGSTSAYFVPAAELLERGMGLELLMSPMDKPGDDTVGFVFARSELNIANWVHKRLVDVGVMSNLDWGNPQRMPSSYRGELQVLHRTPEYPRAVEVVRGNLDPRVEARLREVLIQAADDPDARDALLRFFKTTRFLPIDPDSEHALKHLRKGVARVRAEVE</sequence>
<protein>
    <submittedName>
        <fullName evidence="2">Phosphonate transport system substrate-binding protein</fullName>
    </submittedName>
</protein>
<feature type="signal peptide" evidence="1">
    <location>
        <begin position="1"/>
        <end position="26"/>
    </location>
</feature>
<keyword evidence="3" id="KW-1185">Reference proteome</keyword>
<evidence type="ECO:0000313" key="2">
    <source>
        <dbReference type="EMBL" id="TWI05004.1"/>
    </source>
</evidence>
<dbReference type="Pfam" id="PF12974">
    <property type="entry name" value="Phosphonate-bd"/>
    <property type="match status" value="1"/>
</dbReference>